<feature type="domain" description="Amine oxidase" evidence="1">
    <location>
        <begin position="18"/>
        <end position="461"/>
    </location>
</feature>
<organism evidence="2 3">
    <name type="scientific">Drosophila willistoni</name>
    <name type="common">Fruit fly</name>
    <dbReference type="NCBI Taxonomy" id="7260"/>
    <lineage>
        <taxon>Eukaryota</taxon>
        <taxon>Metazoa</taxon>
        <taxon>Ecdysozoa</taxon>
        <taxon>Arthropoda</taxon>
        <taxon>Hexapoda</taxon>
        <taxon>Insecta</taxon>
        <taxon>Pterygota</taxon>
        <taxon>Neoptera</taxon>
        <taxon>Endopterygota</taxon>
        <taxon>Diptera</taxon>
        <taxon>Brachycera</taxon>
        <taxon>Muscomorpha</taxon>
        <taxon>Ephydroidea</taxon>
        <taxon>Drosophilidae</taxon>
        <taxon>Drosophila</taxon>
        <taxon>Sophophora</taxon>
    </lineage>
</organism>
<dbReference type="SMR" id="B4N3R1"/>
<evidence type="ECO:0000313" key="2">
    <source>
        <dbReference type="EMBL" id="EDW79266.1"/>
    </source>
</evidence>
<name>B4N3R1_DROWI</name>
<dbReference type="GO" id="GO:0046592">
    <property type="term" value="F:polyamine oxidase activity"/>
    <property type="evidence" value="ECO:0007669"/>
    <property type="project" value="TreeGrafter"/>
</dbReference>
<dbReference type="EMBL" id="CH964095">
    <property type="protein sequence ID" value="EDW79266.1"/>
    <property type="molecule type" value="Genomic_DNA"/>
</dbReference>
<keyword evidence="3" id="KW-1185">Reference proteome</keyword>
<dbReference type="PhylomeDB" id="B4N3R1"/>
<dbReference type="OrthoDB" id="5046242at2759"/>
<dbReference type="InterPro" id="IPR002937">
    <property type="entry name" value="Amino_oxidase"/>
</dbReference>
<keyword evidence="2" id="KW-0560">Oxidoreductase</keyword>
<sequence length="467" mass="53071">MGKTRKSVRIVIVGAGASGIAAATRLLEKGFRNVLLLEAESRVGGRIQTLPFADNVVDLGAQWCHGEQDNAVYSLVKNTNLTDGTGNYFKDVKNIRSDKEIVNDEEASALKRFLTNSLPKETEEYKGSVGQCLAENYCRGADQLKDPKLAQEILECFKRSQSSLVGSDNLDEVSGRTHLEYKPCDGDQLIHWHDKGFYRFLQLLMKADPENINDLGVIGERLLLNKKINKINWEPSVDEIRVHTTNEETFLADYVICTMSLGVLKYCHKDLFHPPLPCSKLQAIQGLKLGTVDKIYLEFLSLPDSFIGFYSLWLEEDLQELRQSKRFWLEGISGCHRVLNQPRILQIWIGGEHGRYMETLQEAEILEALQWLFQKFLSFDIPHPQRIVRTQWHSNTNFRGSYSFRTTFADQLATGPWDLEEPLSGLDGNLKVLFAGEATSRNHYSTVHGAIEAGWREANRLNDLYLD</sequence>
<dbReference type="SUPFAM" id="SSF51905">
    <property type="entry name" value="FAD/NAD(P)-binding domain"/>
    <property type="match status" value="1"/>
</dbReference>
<dbReference type="eggNOG" id="KOG0685">
    <property type="taxonomic scope" value="Eukaryota"/>
</dbReference>
<dbReference type="Gene3D" id="3.50.50.60">
    <property type="entry name" value="FAD/NAD(P)-binding domain"/>
    <property type="match status" value="1"/>
</dbReference>
<dbReference type="PANTHER" id="PTHR10742">
    <property type="entry name" value="FLAVIN MONOAMINE OXIDASE"/>
    <property type="match status" value="1"/>
</dbReference>
<evidence type="ECO:0000259" key="1">
    <source>
        <dbReference type="Pfam" id="PF01593"/>
    </source>
</evidence>
<dbReference type="STRING" id="7260.B4N3R1"/>
<dbReference type="InterPro" id="IPR050281">
    <property type="entry name" value="Flavin_monoamine_oxidase"/>
</dbReference>
<evidence type="ECO:0000313" key="3">
    <source>
        <dbReference type="Proteomes" id="UP000007798"/>
    </source>
</evidence>
<accession>B4N3R1</accession>
<dbReference type="Pfam" id="PF01593">
    <property type="entry name" value="Amino_oxidase"/>
    <property type="match status" value="1"/>
</dbReference>
<proteinExistence type="predicted"/>
<dbReference type="InterPro" id="IPR036188">
    <property type="entry name" value="FAD/NAD-bd_sf"/>
</dbReference>
<reference evidence="2 3" key="1">
    <citation type="journal article" date="2007" name="Nature">
        <title>Evolution of genes and genomes on the Drosophila phylogeny.</title>
        <authorList>
            <consortium name="Drosophila 12 Genomes Consortium"/>
            <person name="Clark A.G."/>
            <person name="Eisen M.B."/>
            <person name="Smith D.R."/>
            <person name="Bergman C.M."/>
            <person name="Oliver B."/>
            <person name="Markow T.A."/>
            <person name="Kaufman T.C."/>
            <person name="Kellis M."/>
            <person name="Gelbart W."/>
            <person name="Iyer V.N."/>
            <person name="Pollard D.A."/>
            <person name="Sackton T.B."/>
            <person name="Larracuente A.M."/>
            <person name="Singh N.D."/>
            <person name="Abad J.P."/>
            <person name="Abt D.N."/>
            <person name="Adryan B."/>
            <person name="Aguade M."/>
            <person name="Akashi H."/>
            <person name="Anderson W.W."/>
            <person name="Aquadro C.F."/>
            <person name="Ardell D.H."/>
            <person name="Arguello R."/>
            <person name="Artieri C.G."/>
            <person name="Barbash D.A."/>
            <person name="Barker D."/>
            <person name="Barsanti P."/>
            <person name="Batterham P."/>
            <person name="Batzoglou S."/>
            <person name="Begun D."/>
            <person name="Bhutkar A."/>
            <person name="Blanco E."/>
            <person name="Bosak S.A."/>
            <person name="Bradley R.K."/>
            <person name="Brand A.D."/>
            <person name="Brent M.R."/>
            <person name="Brooks A.N."/>
            <person name="Brown R.H."/>
            <person name="Butlin R.K."/>
            <person name="Caggese C."/>
            <person name="Calvi B.R."/>
            <person name="Bernardo de Carvalho A."/>
            <person name="Caspi A."/>
            <person name="Castrezana S."/>
            <person name="Celniker S.E."/>
            <person name="Chang J.L."/>
            <person name="Chapple C."/>
            <person name="Chatterji S."/>
            <person name="Chinwalla A."/>
            <person name="Civetta A."/>
            <person name="Clifton S.W."/>
            <person name="Comeron J.M."/>
            <person name="Costello J.C."/>
            <person name="Coyne J.A."/>
            <person name="Daub J."/>
            <person name="David R.G."/>
            <person name="Delcher A.L."/>
            <person name="Delehaunty K."/>
            <person name="Do C.B."/>
            <person name="Ebling H."/>
            <person name="Edwards K."/>
            <person name="Eickbush T."/>
            <person name="Evans J.D."/>
            <person name="Filipski A."/>
            <person name="Findeiss S."/>
            <person name="Freyhult E."/>
            <person name="Fulton L."/>
            <person name="Fulton R."/>
            <person name="Garcia A.C."/>
            <person name="Gardiner A."/>
            <person name="Garfield D.A."/>
            <person name="Garvin B.E."/>
            <person name="Gibson G."/>
            <person name="Gilbert D."/>
            <person name="Gnerre S."/>
            <person name="Godfrey J."/>
            <person name="Good R."/>
            <person name="Gotea V."/>
            <person name="Gravely B."/>
            <person name="Greenberg A.J."/>
            <person name="Griffiths-Jones S."/>
            <person name="Gross S."/>
            <person name="Guigo R."/>
            <person name="Gustafson E.A."/>
            <person name="Haerty W."/>
            <person name="Hahn M.W."/>
            <person name="Halligan D.L."/>
            <person name="Halpern A.L."/>
            <person name="Halter G.M."/>
            <person name="Han M.V."/>
            <person name="Heger A."/>
            <person name="Hillier L."/>
            <person name="Hinrichs A.S."/>
            <person name="Holmes I."/>
            <person name="Hoskins R.A."/>
            <person name="Hubisz M.J."/>
            <person name="Hultmark D."/>
            <person name="Huntley M.A."/>
            <person name="Jaffe D.B."/>
            <person name="Jagadeeshan S."/>
            <person name="Jeck W.R."/>
            <person name="Johnson J."/>
            <person name="Jones C.D."/>
            <person name="Jordan W.C."/>
            <person name="Karpen G.H."/>
            <person name="Kataoka E."/>
            <person name="Keightley P.D."/>
            <person name="Kheradpour P."/>
            <person name="Kirkness E.F."/>
            <person name="Koerich L.B."/>
            <person name="Kristiansen K."/>
            <person name="Kudrna D."/>
            <person name="Kulathinal R.J."/>
            <person name="Kumar S."/>
            <person name="Kwok R."/>
            <person name="Lander E."/>
            <person name="Langley C.H."/>
            <person name="Lapoint R."/>
            <person name="Lazzaro B.P."/>
            <person name="Lee S.J."/>
            <person name="Levesque L."/>
            <person name="Li R."/>
            <person name="Lin C.F."/>
            <person name="Lin M.F."/>
            <person name="Lindblad-Toh K."/>
            <person name="Llopart A."/>
            <person name="Long M."/>
            <person name="Low L."/>
            <person name="Lozovsky E."/>
            <person name="Lu J."/>
            <person name="Luo M."/>
            <person name="Machado C.A."/>
            <person name="Makalowski W."/>
            <person name="Marzo M."/>
            <person name="Matsuda M."/>
            <person name="Matzkin L."/>
            <person name="McAllister B."/>
            <person name="McBride C.S."/>
            <person name="McKernan B."/>
            <person name="McKernan K."/>
            <person name="Mendez-Lago M."/>
            <person name="Minx P."/>
            <person name="Mollenhauer M.U."/>
            <person name="Montooth K."/>
            <person name="Mount S.M."/>
            <person name="Mu X."/>
            <person name="Myers E."/>
            <person name="Negre B."/>
            <person name="Newfeld S."/>
            <person name="Nielsen R."/>
            <person name="Noor M.A."/>
            <person name="O'Grady P."/>
            <person name="Pachter L."/>
            <person name="Papaceit M."/>
            <person name="Parisi M.J."/>
            <person name="Parisi M."/>
            <person name="Parts L."/>
            <person name="Pedersen J.S."/>
            <person name="Pesole G."/>
            <person name="Phillippy A.M."/>
            <person name="Ponting C.P."/>
            <person name="Pop M."/>
            <person name="Porcelli D."/>
            <person name="Powell J.R."/>
            <person name="Prohaska S."/>
            <person name="Pruitt K."/>
            <person name="Puig M."/>
            <person name="Quesneville H."/>
            <person name="Ram K.R."/>
            <person name="Rand D."/>
            <person name="Rasmussen M.D."/>
            <person name="Reed L.K."/>
            <person name="Reenan R."/>
            <person name="Reily A."/>
            <person name="Remington K.A."/>
            <person name="Rieger T.T."/>
            <person name="Ritchie M.G."/>
            <person name="Robin C."/>
            <person name="Rogers Y.H."/>
            <person name="Rohde C."/>
            <person name="Rozas J."/>
            <person name="Rubenfield M.J."/>
            <person name="Ruiz A."/>
            <person name="Russo S."/>
            <person name="Salzberg S.L."/>
            <person name="Sanchez-Gracia A."/>
            <person name="Saranga D.J."/>
            <person name="Sato H."/>
            <person name="Schaeffer S.W."/>
            <person name="Schatz M.C."/>
            <person name="Schlenke T."/>
            <person name="Schwartz R."/>
            <person name="Segarra C."/>
            <person name="Singh R.S."/>
            <person name="Sirot L."/>
            <person name="Sirota M."/>
            <person name="Sisneros N.B."/>
            <person name="Smith C.D."/>
            <person name="Smith T.F."/>
            <person name="Spieth J."/>
            <person name="Stage D.E."/>
            <person name="Stark A."/>
            <person name="Stephan W."/>
            <person name="Strausberg R.L."/>
            <person name="Strempel S."/>
            <person name="Sturgill D."/>
            <person name="Sutton G."/>
            <person name="Sutton G.G."/>
            <person name="Tao W."/>
            <person name="Teichmann S."/>
            <person name="Tobari Y.N."/>
            <person name="Tomimura Y."/>
            <person name="Tsolas J.M."/>
            <person name="Valente V.L."/>
            <person name="Venter E."/>
            <person name="Venter J.C."/>
            <person name="Vicario S."/>
            <person name="Vieira F.G."/>
            <person name="Vilella A.J."/>
            <person name="Villasante A."/>
            <person name="Walenz B."/>
            <person name="Wang J."/>
            <person name="Wasserman M."/>
            <person name="Watts T."/>
            <person name="Wilson D."/>
            <person name="Wilson R.K."/>
            <person name="Wing R.A."/>
            <person name="Wolfner M.F."/>
            <person name="Wong A."/>
            <person name="Wong G.K."/>
            <person name="Wu C.I."/>
            <person name="Wu G."/>
            <person name="Yamamoto D."/>
            <person name="Yang H.P."/>
            <person name="Yang S.P."/>
            <person name="Yorke J.A."/>
            <person name="Yoshida K."/>
            <person name="Zdobnov E."/>
            <person name="Zhang P."/>
            <person name="Zhang Y."/>
            <person name="Zimin A.V."/>
            <person name="Baldwin J."/>
            <person name="Abdouelleil A."/>
            <person name="Abdulkadir J."/>
            <person name="Abebe A."/>
            <person name="Abera B."/>
            <person name="Abreu J."/>
            <person name="Acer S.C."/>
            <person name="Aftuck L."/>
            <person name="Alexander A."/>
            <person name="An P."/>
            <person name="Anderson E."/>
            <person name="Anderson S."/>
            <person name="Arachi H."/>
            <person name="Azer M."/>
            <person name="Bachantsang P."/>
            <person name="Barry A."/>
            <person name="Bayul T."/>
            <person name="Berlin A."/>
            <person name="Bessette D."/>
            <person name="Bloom T."/>
            <person name="Blye J."/>
            <person name="Boguslavskiy L."/>
            <person name="Bonnet C."/>
            <person name="Boukhgalter B."/>
            <person name="Bourzgui I."/>
            <person name="Brown A."/>
            <person name="Cahill P."/>
            <person name="Channer S."/>
            <person name="Cheshatsang Y."/>
            <person name="Chuda L."/>
            <person name="Citroen M."/>
            <person name="Collymore A."/>
            <person name="Cooke P."/>
            <person name="Costello M."/>
            <person name="D'Aco K."/>
            <person name="Daza R."/>
            <person name="De Haan G."/>
            <person name="DeGray S."/>
            <person name="DeMaso C."/>
            <person name="Dhargay N."/>
            <person name="Dooley K."/>
            <person name="Dooley E."/>
            <person name="Doricent M."/>
            <person name="Dorje P."/>
            <person name="Dorjee K."/>
            <person name="Dupes A."/>
            <person name="Elong R."/>
            <person name="Falk J."/>
            <person name="Farina A."/>
            <person name="Faro S."/>
            <person name="Ferguson D."/>
            <person name="Fisher S."/>
            <person name="Foley C.D."/>
            <person name="Franke A."/>
            <person name="Friedrich D."/>
            <person name="Gadbois L."/>
            <person name="Gearin G."/>
            <person name="Gearin C.R."/>
            <person name="Giannoukos G."/>
            <person name="Goode T."/>
            <person name="Graham J."/>
            <person name="Grandbois E."/>
            <person name="Grewal S."/>
            <person name="Gyaltsen K."/>
            <person name="Hafez N."/>
            <person name="Hagos B."/>
            <person name="Hall J."/>
            <person name="Henson C."/>
            <person name="Hollinger A."/>
            <person name="Honan T."/>
            <person name="Huard M.D."/>
            <person name="Hughes L."/>
            <person name="Hurhula B."/>
            <person name="Husby M.E."/>
            <person name="Kamat A."/>
            <person name="Kanga B."/>
            <person name="Kashin S."/>
            <person name="Khazanovich D."/>
            <person name="Kisner P."/>
            <person name="Lance K."/>
            <person name="Lara M."/>
            <person name="Lee W."/>
            <person name="Lennon N."/>
            <person name="Letendre F."/>
            <person name="LeVine R."/>
            <person name="Lipovsky A."/>
            <person name="Liu X."/>
            <person name="Liu J."/>
            <person name="Liu S."/>
            <person name="Lokyitsang T."/>
            <person name="Lokyitsang Y."/>
            <person name="Lubonja R."/>
            <person name="Lui A."/>
            <person name="MacDonald P."/>
            <person name="Magnisalis V."/>
            <person name="Maru K."/>
            <person name="Matthews C."/>
            <person name="McCusker W."/>
            <person name="McDonough S."/>
            <person name="Mehta T."/>
            <person name="Meldrim J."/>
            <person name="Meneus L."/>
            <person name="Mihai O."/>
            <person name="Mihalev A."/>
            <person name="Mihova T."/>
            <person name="Mittelman R."/>
            <person name="Mlenga V."/>
            <person name="Montmayeur A."/>
            <person name="Mulrain L."/>
            <person name="Navidi A."/>
            <person name="Naylor J."/>
            <person name="Negash T."/>
            <person name="Nguyen T."/>
            <person name="Nguyen N."/>
            <person name="Nicol R."/>
            <person name="Norbu C."/>
            <person name="Norbu N."/>
            <person name="Novod N."/>
            <person name="O'Neill B."/>
            <person name="Osman S."/>
            <person name="Markiewicz E."/>
            <person name="Oyono O.L."/>
            <person name="Patti C."/>
            <person name="Phunkhang P."/>
            <person name="Pierre F."/>
            <person name="Priest M."/>
            <person name="Raghuraman S."/>
            <person name="Rege F."/>
            <person name="Reyes R."/>
            <person name="Rise C."/>
            <person name="Rogov P."/>
            <person name="Ross K."/>
            <person name="Ryan E."/>
            <person name="Settipalli S."/>
            <person name="Shea T."/>
            <person name="Sherpa N."/>
            <person name="Shi L."/>
            <person name="Shih D."/>
            <person name="Sparrow T."/>
            <person name="Spaulding J."/>
            <person name="Stalker J."/>
            <person name="Stange-Thomann N."/>
            <person name="Stavropoulos S."/>
            <person name="Stone C."/>
            <person name="Strader C."/>
            <person name="Tesfaye S."/>
            <person name="Thomson T."/>
            <person name="Thoulutsang Y."/>
            <person name="Thoulutsang D."/>
            <person name="Topham K."/>
            <person name="Topping I."/>
            <person name="Tsamla T."/>
            <person name="Vassiliev H."/>
            <person name="Vo A."/>
            <person name="Wangchuk T."/>
            <person name="Wangdi T."/>
            <person name="Weiand M."/>
            <person name="Wilkinson J."/>
            <person name="Wilson A."/>
            <person name="Yadav S."/>
            <person name="Young G."/>
            <person name="Yu Q."/>
            <person name="Zembek L."/>
            <person name="Zhong D."/>
            <person name="Zimmer A."/>
            <person name="Zwirko Z."/>
            <person name="Jaffe D.B."/>
            <person name="Alvarez P."/>
            <person name="Brockman W."/>
            <person name="Butler J."/>
            <person name="Chin C."/>
            <person name="Gnerre S."/>
            <person name="Grabherr M."/>
            <person name="Kleber M."/>
            <person name="Mauceli E."/>
            <person name="MacCallum I."/>
        </authorList>
    </citation>
    <scope>NUCLEOTIDE SEQUENCE [LARGE SCALE GENOMIC DNA]</scope>
    <source>
        <strain evidence="3">Tucson 14030-0811.24</strain>
    </source>
</reference>
<dbReference type="HOGENOM" id="CLU_004498_2_3_1"/>
<dbReference type="Gene3D" id="3.90.660.10">
    <property type="match status" value="1"/>
</dbReference>
<dbReference type="OMA" id="EAQAVDW"/>
<dbReference type="SUPFAM" id="SSF54373">
    <property type="entry name" value="FAD-linked reductases, C-terminal domain"/>
    <property type="match status" value="1"/>
</dbReference>
<dbReference type="PANTHER" id="PTHR10742:SF398">
    <property type="entry name" value="AMINE OXIDASE DOMAIN-CONTAINING PROTEIN-RELATED"/>
    <property type="match status" value="1"/>
</dbReference>
<protein>
    <recommendedName>
        <fullName evidence="1">Amine oxidase domain-containing protein</fullName>
    </recommendedName>
</protein>
<dbReference type="AlphaFoldDB" id="B4N3R1"/>
<dbReference type="Proteomes" id="UP000007798">
    <property type="component" value="Unassembled WGS sequence"/>
</dbReference>
<gene>
    <name evidence="2" type="primary">Dwil\GK19151</name>
    <name evidence="2" type="ORF">Dwil_GK19151</name>
</gene>
<dbReference type="InParanoid" id="B4N3R1"/>
<dbReference type="KEGG" id="dwi:6645195"/>